<proteinExistence type="inferred from homology"/>
<keyword evidence="4" id="KW-0539">Nucleus</keyword>
<comment type="catalytic activity">
    <reaction evidence="4">
        <text>DNA(n) + a 2'-deoxyribonucleoside 5'-triphosphate = DNA(n+1) + diphosphate</text>
        <dbReference type="Rhea" id="RHEA:22508"/>
        <dbReference type="Rhea" id="RHEA-COMP:17339"/>
        <dbReference type="Rhea" id="RHEA-COMP:17340"/>
        <dbReference type="ChEBI" id="CHEBI:33019"/>
        <dbReference type="ChEBI" id="CHEBI:61560"/>
        <dbReference type="ChEBI" id="CHEBI:173112"/>
        <dbReference type="EC" id="2.7.7.7"/>
    </reaction>
</comment>
<evidence type="ECO:0000256" key="4">
    <source>
        <dbReference type="RuleBase" id="RU365029"/>
    </source>
</evidence>
<dbReference type="GO" id="GO:0005634">
    <property type="term" value="C:nucleus"/>
    <property type="evidence" value="ECO:0007669"/>
    <property type="project" value="UniProtKB-SubCell"/>
</dbReference>
<keyword evidence="4" id="KW-0408">Iron</keyword>
<dbReference type="Pfam" id="PF22634">
    <property type="entry name" value="POL2_thumb"/>
    <property type="match status" value="1"/>
</dbReference>
<evidence type="ECO:0000259" key="5">
    <source>
        <dbReference type="Pfam" id="PF22634"/>
    </source>
</evidence>
<keyword evidence="3 4" id="KW-0239">DNA-directed DNA polymerase</keyword>
<dbReference type="InterPro" id="IPR042087">
    <property type="entry name" value="DNA_pol_B_thumb"/>
</dbReference>
<comment type="subcellular location">
    <subcellularLocation>
        <location evidence="4">Nucleus</location>
    </subcellularLocation>
</comment>
<keyword evidence="4" id="KW-0479">Metal-binding</keyword>
<dbReference type="GO" id="GO:0051539">
    <property type="term" value="F:4 iron, 4 sulfur cluster binding"/>
    <property type="evidence" value="ECO:0007669"/>
    <property type="project" value="UniProtKB-KW"/>
</dbReference>
<dbReference type="Proteomes" id="UP001620626">
    <property type="component" value="Unassembled WGS sequence"/>
</dbReference>
<dbReference type="GO" id="GO:0008270">
    <property type="term" value="F:zinc ion binding"/>
    <property type="evidence" value="ECO:0007669"/>
    <property type="project" value="UniProtKB-KW"/>
</dbReference>
<dbReference type="GO" id="GO:0003677">
    <property type="term" value="F:DNA binding"/>
    <property type="evidence" value="ECO:0007669"/>
    <property type="project" value="UniProtKB-KW"/>
</dbReference>
<keyword evidence="2 4" id="KW-0548">Nucleotidyltransferase</keyword>
<keyword evidence="4" id="KW-0863">Zinc-finger</keyword>
<evidence type="ECO:0000313" key="6">
    <source>
        <dbReference type="EMBL" id="KAL3118733.1"/>
    </source>
</evidence>
<dbReference type="SUPFAM" id="SSF56672">
    <property type="entry name" value="DNA/RNA polymerases"/>
    <property type="match status" value="1"/>
</dbReference>
<keyword evidence="4" id="KW-0004">4Fe-4S</keyword>
<keyword evidence="1 4" id="KW-0808">Transferase</keyword>
<dbReference type="InterPro" id="IPR055191">
    <property type="entry name" value="POL2_thumb"/>
</dbReference>
<dbReference type="EMBL" id="JBICBT010000264">
    <property type="protein sequence ID" value="KAL3118733.1"/>
    <property type="molecule type" value="Genomic_DNA"/>
</dbReference>
<feature type="domain" description="DNA polymerase epsilon ,catalytic subunit A thumb" evidence="5">
    <location>
        <begin position="100"/>
        <end position="270"/>
    </location>
</feature>
<keyword evidence="4" id="KW-0411">Iron-sulfur</keyword>
<keyword evidence="4" id="KW-0235">DNA replication</keyword>
<dbReference type="InterPro" id="IPR029703">
    <property type="entry name" value="POL2"/>
</dbReference>
<dbReference type="EC" id="2.7.7.7" evidence="4"/>
<comment type="cofactor">
    <cofactor evidence="4">
        <name>[4Fe-4S] cluster</name>
        <dbReference type="ChEBI" id="CHEBI:49883"/>
    </cofactor>
</comment>
<keyword evidence="4" id="KW-0862">Zinc</keyword>
<evidence type="ECO:0000256" key="1">
    <source>
        <dbReference type="ARBA" id="ARBA00022679"/>
    </source>
</evidence>
<keyword evidence="7" id="KW-1185">Reference proteome</keyword>
<dbReference type="GO" id="GO:0006260">
    <property type="term" value="P:DNA replication"/>
    <property type="evidence" value="ECO:0007669"/>
    <property type="project" value="UniProtKB-KW"/>
</dbReference>
<name>A0ABD2LU11_9BILA</name>
<dbReference type="AlphaFoldDB" id="A0ABD2LU11"/>
<comment type="function">
    <text evidence="4">DNA polymerase II participates in chromosomal DNA replication.</text>
</comment>
<organism evidence="6 7">
    <name type="scientific">Heterodera trifolii</name>
    <dbReference type="NCBI Taxonomy" id="157864"/>
    <lineage>
        <taxon>Eukaryota</taxon>
        <taxon>Metazoa</taxon>
        <taxon>Ecdysozoa</taxon>
        <taxon>Nematoda</taxon>
        <taxon>Chromadorea</taxon>
        <taxon>Rhabditida</taxon>
        <taxon>Tylenchina</taxon>
        <taxon>Tylenchomorpha</taxon>
        <taxon>Tylenchoidea</taxon>
        <taxon>Heteroderidae</taxon>
        <taxon>Heteroderinae</taxon>
        <taxon>Heterodera</taxon>
    </lineage>
</organism>
<sequence length="318" mass="37177">MTLFWHFEYCRNAYKRLHDTQEVQRTTTVCQRENPFYVDTVRAFRDRRYEYKQMLKLKMFYPGAMLNALVKDRFTNDQYHNVNMATGECTVSSENSIFFEVFKRFLEGATLQEIYENVAKEANYWLDILHDKGQTLSRRELFDLIGESKNMSKQLEEYGEQKSTSISTAKRLAEFLGADIVRSKGSLACSFVISRFPLGDPVSERTLPLAIFDAAPKERVKFLRKWTKANSLGEEFGSDKCLKELIDWQYYIERLGSTIQKIVTIPAALQGISNPVPRVLHPQWLENKRRERIEMHTQPRITDMFKVRPPRLSIKNGG</sequence>
<dbReference type="InterPro" id="IPR043502">
    <property type="entry name" value="DNA/RNA_pol_sf"/>
</dbReference>
<dbReference type="PANTHER" id="PTHR10670">
    <property type="entry name" value="DNA POLYMERASE EPSILON CATALYTIC SUBUNIT A"/>
    <property type="match status" value="1"/>
</dbReference>
<evidence type="ECO:0000256" key="3">
    <source>
        <dbReference type="ARBA" id="ARBA00022932"/>
    </source>
</evidence>
<dbReference type="Gene3D" id="1.10.132.60">
    <property type="entry name" value="DNA polymerase family B, C-terminal domain"/>
    <property type="match status" value="1"/>
</dbReference>
<reference evidence="6 7" key="1">
    <citation type="submission" date="2024-10" db="EMBL/GenBank/DDBJ databases">
        <authorList>
            <person name="Kim D."/>
        </authorList>
    </citation>
    <scope>NUCLEOTIDE SEQUENCE [LARGE SCALE GENOMIC DNA]</scope>
    <source>
        <strain evidence="6">BH-2024</strain>
    </source>
</reference>
<comment type="similarity">
    <text evidence="4">Belongs to the DNA polymerase type-B family.</text>
</comment>
<dbReference type="GO" id="GO:0003887">
    <property type="term" value="F:DNA-directed DNA polymerase activity"/>
    <property type="evidence" value="ECO:0007669"/>
    <property type="project" value="UniProtKB-KW"/>
</dbReference>
<evidence type="ECO:0000256" key="2">
    <source>
        <dbReference type="ARBA" id="ARBA00022695"/>
    </source>
</evidence>
<protein>
    <recommendedName>
        <fullName evidence="4">DNA polymerase epsilon catalytic subunit</fullName>
        <ecNumber evidence="4">2.7.7.7</ecNumber>
    </recommendedName>
</protein>
<gene>
    <name evidence="6" type="ORF">niasHT_000493</name>
</gene>
<keyword evidence="4" id="KW-0238">DNA-binding</keyword>
<evidence type="ECO:0000313" key="7">
    <source>
        <dbReference type="Proteomes" id="UP001620626"/>
    </source>
</evidence>
<dbReference type="PANTHER" id="PTHR10670:SF0">
    <property type="entry name" value="DNA POLYMERASE EPSILON CATALYTIC SUBUNIT A"/>
    <property type="match status" value="1"/>
</dbReference>
<accession>A0ABD2LU11</accession>
<comment type="caution">
    <text evidence="6">The sequence shown here is derived from an EMBL/GenBank/DDBJ whole genome shotgun (WGS) entry which is preliminary data.</text>
</comment>